<reference evidence="1" key="1">
    <citation type="submission" date="2019-05" db="EMBL/GenBank/DDBJ databases">
        <authorList>
            <consortium name="Pathogen Informatics"/>
        </authorList>
    </citation>
    <scope>NUCLEOTIDE SEQUENCE [LARGE SCALE GENOMIC DNA]</scope>
    <source>
        <strain evidence="1">NCTC12965</strain>
    </source>
</reference>
<sequence length="53" mass="5962">MIASIARAVFTGLTVADHQLTLATTDWDHGVDRFVAGLYWLINRLTFDNAQVR</sequence>
<organism evidence="1">
    <name type="scientific">Serratia fonticola</name>
    <dbReference type="NCBI Taxonomy" id="47917"/>
    <lineage>
        <taxon>Bacteria</taxon>
        <taxon>Pseudomonadati</taxon>
        <taxon>Pseudomonadota</taxon>
        <taxon>Gammaproteobacteria</taxon>
        <taxon>Enterobacterales</taxon>
        <taxon>Yersiniaceae</taxon>
        <taxon>Serratia</taxon>
    </lineage>
</organism>
<evidence type="ECO:0000313" key="1">
    <source>
        <dbReference type="EMBL" id="VTR20059.1"/>
    </source>
</evidence>
<protein>
    <recommendedName>
        <fullName evidence="2">TetR family transcriptional regulator</fullName>
    </recommendedName>
</protein>
<accession>A0A4U9TMX8</accession>
<proteinExistence type="predicted"/>
<dbReference type="EMBL" id="CABEEZ010000020">
    <property type="protein sequence ID" value="VTR20059.1"/>
    <property type="molecule type" value="Genomic_DNA"/>
</dbReference>
<dbReference type="AlphaFoldDB" id="A0A4U9TMX8"/>
<name>A0A4U9TMX8_SERFO</name>
<gene>
    <name evidence="1" type="ORF">NCTC12965_00933</name>
</gene>
<evidence type="ECO:0008006" key="2">
    <source>
        <dbReference type="Google" id="ProtNLM"/>
    </source>
</evidence>